<dbReference type="PANTHER" id="PTHR43214">
    <property type="entry name" value="TWO-COMPONENT RESPONSE REGULATOR"/>
    <property type="match status" value="1"/>
</dbReference>
<dbReference type="STRING" id="1300222.I532_15571"/>
<proteinExistence type="predicted"/>
<sequence>MGVRNILIVDEREGKQPFYSNLLSENRYDCHFLNNEYLLSDPVFLEKFDLVILSLTKDNLSFHLKNKHTRTIILLSNKYKHYVKYIQGAQAILMKDCPSELMIAINAVERGSCYFSSEFMESLFSSWGREGIEDDIEMDLHLPETLTEMELRVAEELANDRTNQQIADTLYLSKRTVEYHIAACMQKLGVKSRVGLAVKMTKANLFRQILNKRIL</sequence>
<dbReference type="GO" id="GO:0003677">
    <property type="term" value="F:DNA binding"/>
    <property type="evidence" value="ECO:0007669"/>
    <property type="project" value="UniProtKB-KW"/>
</dbReference>
<dbReference type="Proteomes" id="UP000012081">
    <property type="component" value="Unassembled WGS sequence"/>
</dbReference>
<dbReference type="GO" id="GO:0006355">
    <property type="term" value="P:regulation of DNA-templated transcription"/>
    <property type="evidence" value="ECO:0007669"/>
    <property type="project" value="InterPro"/>
</dbReference>
<name>M8E8G7_9BACL</name>
<dbReference type="AlphaFoldDB" id="M8E8G7"/>
<dbReference type="PANTHER" id="PTHR43214:SF41">
    <property type="entry name" value="NITRATE_NITRITE RESPONSE REGULATOR PROTEIN NARP"/>
    <property type="match status" value="1"/>
</dbReference>
<accession>M8E8G7</accession>
<dbReference type="InterPro" id="IPR039420">
    <property type="entry name" value="WalR-like"/>
</dbReference>
<feature type="domain" description="HTH luxR-type" evidence="4">
    <location>
        <begin position="139"/>
        <end position="204"/>
    </location>
</feature>
<evidence type="ECO:0000313" key="5">
    <source>
        <dbReference type="EMBL" id="EMT51775.1"/>
    </source>
</evidence>
<keyword evidence="3" id="KW-0804">Transcription</keyword>
<dbReference type="EMBL" id="APBN01000006">
    <property type="protein sequence ID" value="EMT51775.1"/>
    <property type="molecule type" value="Genomic_DNA"/>
</dbReference>
<dbReference type="SUPFAM" id="SSF46894">
    <property type="entry name" value="C-terminal effector domain of the bipartite response regulators"/>
    <property type="match status" value="1"/>
</dbReference>
<dbReference type="PRINTS" id="PR00038">
    <property type="entry name" value="HTHLUXR"/>
</dbReference>
<evidence type="ECO:0000259" key="4">
    <source>
        <dbReference type="PROSITE" id="PS50043"/>
    </source>
</evidence>
<protein>
    <submittedName>
        <fullName evidence="5">LuxR family two component transcriptional regulator</fullName>
    </submittedName>
</protein>
<evidence type="ECO:0000256" key="2">
    <source>
        <dbReference type="ARBA" id="ARBA00023125"/>
    </source>
</evidence>
<evidence type="ECO:0000256" key="3">
    <source>
        <dbReference type="ARBA" id="ARBA00023163"/>
    </source>
</evidence>
<dbReference type="SMART" id="SM00421">
    <property type="entry name" value="HTH_LUXR"/>
    <property type="match status" value="1"/>
</dbReference>
<keyword evidence="1" id="KW-0805">Transcription regulation</keyword>
<keyword evidence="2" id="KW-0238">DNA-binding</keyword>
<dbReference type="InterPro" id="IPR016032">
    <property type="entry name" value="Sig_transdc_resp-reg_C-effctor"/>
</dbReference>
<organism evidence="5 6">
    <name type="scientific">Brevibacillus borstelensis AK1</name>
    <dbReference type="NCBI Taxonomy" id="1300222"/>
    <lineage>
        <taxon>Bacteria</taxon>
        <taxon>Bacillati</taxon>
        <taxon>Bacillota</taxon>
        <taxon>Bacilli</taxon>
        <taxon>Bacillales</taxon>
        <taxon>Paenibacillaceae</taxon>
        <taxon>Brevibacillus</taxon>
    </lineage>
</organism>
<dbReference type="InterPro" id="IPR000792">
    <property type="entry name" value="Tscrpt_reg_LuxR_C"/>
</dbReference>
<keyword evidence="6" id="KW-1185">Reference proteome</keyword>
<gene>
    <name evidence="5" type="ORF">I532_15571</name>
</gene>
<dbReference type="OrthoDB" id="2972364at2"/>
<dbReference type="GeneID" id="89501730"/>
<dbReference type="Pfam" id="PF00196">
    <property type="entry name" value="GerE"/>
    <property type="match status" value="1"/>
</dbReference>
<comment type="caution">
    <text evidence="5">The sequence shown here is derived from an EMBL/GenBank/DDBJ whole genome shotgun (WGS) entry which is preliminary data.</text>
</comment>
<evidence type="ECO:0000256" key="1">
    <source>
        <dbReference type="ARBA" id="ARBA00023015"/>
    </source>
</evidence>
<dbReference type="CDD" id="cd06170">
    <property type="entry name" value="LuxR_C_like"/>
    <property type="match status" value="1"/>
</dbReference>
<dbReference type="PROSITE" id="PS50043">
    <property type="entry name" value="HTH_LUXR_2"/>
    <property type="match status" value="1"/>
</dbReference>
<dbReference type="RefSeq" id="WP_003389352.1">
    <property type="nucleotide sequence ID" value="NZ_APBN01000006.1"/>
</dbReference>
<reference evidence="5 6" key="1">
    <citation type="submission" date="2013-03" db="EMBL/GenBank/DDBJ databases">
        <title>Assembly of a new bacterial strain Brevibacillus borstelensis AK1.</title>
        <authorList>
            <person name="Rajan I."/>
            <person name="PoliReddy D."/>
            <person name="Sugumar T."/>
            <person name="Rathinam K."/>
            <person name="Alqarawi S."/>
            <person name="Khalil A.B."/>
            <person name="Sivakumar N."/>
        </authorList>
    </citation>
    <scope>NUCLEOTIDE SEQUENCE [LARGE SCALE GENOMIC DNA]</scope>
    <source>
        <strain evidence="5 6">AK1</strain>
    </source>
</reference>
<dbReference type="PATRIC" id="fig|1300222.3.peg.3259"/>
<evidence type="ECO:0000313" key="6">
    <source>
        <dbReference type="Proteomes" id="UP000012081"/>
    </source>
</evidence>
<dbReference type="Gene3D" id="3.40.50.2300">
    <property type="match status" value="1"/>
</dbReference>